<evidence type="ECO:0000256" key="2">
    <source>
        <dbReference type="ARBA" id="ARBA00022573"/>
    </source>
</evidence>
<name>A8MG31_ALKOO</name>
<dbReference type="STRING" id="350688.Clos_1022"/>
<dbReference type="RefSeq" id="WP_012158881.1">
    <property type="nucleotide sequence ID" value="NC_009922.1"/>
</dbReference>
<evidence type="ECO:0000256" key="1">
    <source>
        <dbReference type="ARBA" id="ARBA00004953"/>
    </source>
</evidence>
<dbReference type="GO" id="GO:0009236">
    <property type="term" value="P:cobalamin biosynthetic process"/>
    <property type="evidence" value="ECO:0007669"/>
    <property type="project" value="UniProtKB-UniPathway"/>
</dbReference>
<evidence type="ECO:0000313" key="5">
    <source>
        <dbReference type="Proteomes" id="UP000000269"/>
    </source>
</evidence>
<evidence type="ECO:0000256" key="3">
    <source>
        <dbReference type="ARBA" id="ARBA00023002"/>
    </source>
</evidence>
<dbReference type="OrthoDB" id="9780707at2"/>
<sequence length="246" mass="28153">MIWMIGGTSEFREVMDRIGDVDHLIGTIATDGGKEFVNSNNIVMGRMGYNEMSGFIDRYKISTIIDLSHPYAKIVSANAKKIAKDKNIEYIRYIRKKADLTSKSIYLDSYEDCYEYLSHISGTVFFTTGSKNIGDFEKVRGNNRFIYRVLPALESIEECKRYEVQLKDIVAVLGPFSKEYNKVMFQEYGIDYMVTKDSGKQGGMEEKLEACEELNIMPIIIGREDEEGITDLNEIEQIIRTYGRGL</sequence>
<dbReference type="KEGG" id="aoe:Clos_1022"/>
<dbReference type="AlphaFoldDB" id="A8MG31"/>
<gene>
    <name evidence="4" type="ordered locus">Clos_1022</name>
</gene>
<dbReference type="GO" id="GO:0016994">
    <property type="term" value="F:precorrin-6A reductase activity"/>
    <property type="evidence" value="ECO:0007669"/>
    <property type="project" value="InterPro"/>
</dbReference>
<proteinExistence type="predicted"/>
<dbReference type="InterPro" id="IPR003723">
    <property type="entry name" value="Precorrin-6x_reduct"/>
</dbReference>
<comment type="pathway">
    <text evidence="1">Cofactor biosynthesis; adenosylcobalamin biosynthesis.</text>
</comment>
<evidence type="ECO:0000313" key="4">
    <source>
        <dbReference type="EMBL" id="ABW18569.1"/>
    </source>
</evidence>
<dbReference type="NCBIfam" id="TIGR00715">
    <property type="entry name" value="precor6x_red"/>
    <property type="match status" value="1"/>
</dbReference>
<protein>
    <submittedName>
        <fullName evidence="4">Precorrin-6x reductase</fullName>
    </submittedName>
</protein>
<dbReference type="eggNOG" id="COG2099">
    <property type="taxonomic scope" value="Bacteria"/>
</dbReference>
<keyword evidence="2" id="KW-0169">Cobalamin biosynthesis</keyword>
<reference evidence="5" key="1">
    <citation type="submission" date="2007-10" db="EMBL/GenBank/DDBJ databases">
        <title>Complete genome of Alkaliphilus oremlandii OhILAs.</title>
        <authorList>
            <person name="Copeland A."/>
            <person name="Lucas S."/>
            <person name="Lapidus A."/>
            <person name="Barry K."/>
            <person name="Detter J.C."/>
            <person name="Glavina del Rio T."/>
            <person name="Hammon N."/>
            <person name="Israni S."/>
            <person name="Dalin E."/>
            <person name="Tice H."/>
            <person name="Pitluck S."/>
            <person name="Chain P."/>
            <person name="Malfatti S."/>
            <person name="Shin M."/>
            <person name="Vergez L."/>
            <person name="Schmutz J."/>
            <person name="Larimer F."/>
            <person name="Land M."/>
            <person name="Hauser L."/>
            <person name="Kyrpides N."/>
            <person name="Mikhailova N."/>
            <person name="Stolz J.F."/>
            <person name="Dawson A."/>
            <person name="Fisher E."/>
            <person name="Crable B."/>
            <person name="Perera E."/>
            <person name="Lisak J."/>
            <person name="Ranganathan M."/>
            <person name="Basu P."/>
            <person name="Richardson P."/>
        </authorList>
    </citation>
    <scope>NUCLEOTIDE SEQUENCE [LARGE SCALE GENOMIC DNA]</scope>
    <source>
        <strain evidence="5">OhILAs</strain>
    </source>
</reference>
<dbReference type="PROSITE" id="PS51014">
    <property type="entry name" value="COBK_CBIJ"/>
    <property type="match status" value="1"/>
</dbReference>
<accession>A8MG31</accession>
<dbReference type="PANTHER" id="PTHR36925:SF1">
    <property type="entry name" value="COBALT-PRECORRIN-6A REDUCTASE"/>
    <property type="match status" value="1"/>
</dbReference>
<dbReference type="PANTHER" id="PTHR36925">
    <property type="entry name" value="COBALT-PRECORRIN-6A REDUCTASE"/>
    <property type="match status" value="1"/>
</dbReference>
<organism evidence="4 5">
    <name type="scientific">Alkaliphilus oremlandii (strain OhILAs)</name>
    <name type="common">Clostridium oremlandii (strain OhILAs)</name>
    <dbReference type="NCBI Taxonomy" id="350688"/>
    <lineage>
        <taxon>Bacteria</taxon>
        <taxon>Bacillati</taxon>
        <taxon>Bacillota</taxon>
        <taxon>Clostridia</taxon>
        <taxon>Peptostreptococcales</taxon>
        <taxon>Natronincolaceae</taxon>
        <taxon>Alkaliphilus</taxon>
    </lineage>
</organism>
<dbReference type="HOGENOM" id="CLU_068627_0_0_9"/>
<keyword evidence="5" id="KW-1185">Reference proteome</keyword>
<keyword evidence="3" id="KW-0560">Oxidoreductase</keyword>
<dbReference type="Pfam" id="PF02571">
    <property type="entry name" value="CbiJ"/>
    <property type="match status" value="1"/>
</dbReference>
<dbReference type="EMBL" id="CP000853">
    <property type="protein sequence ID" value="ABW18569.1"/>
    <property type="molecule type" value="Genomic_DNA"/>
</dbReference>
<dbReference type="Proteomes" id="UP000000269">
    <property type="component" value="Chromosome"/>
</dbReference>
<dbReference type="UniPathway" id="UPA00148"/>